<comment type="caution">
    <text evidence="1">The sequence shown here is derived from an EMBL/GenBank/DDBJ whole genome shotgun (WGS) entry which is preliminary data.</text>
</comment>
<dbReference type="EMBL" id="MLHK01000022">
    <property type="protein sequence ID" value="OOF45989.1"/>
    <property type="molecule type" value="Genomic_DNA"/>
</dbReference>
<dbReference type="Proteomes" id="UP000188728">
    <property type="component" value="Unassembled WGS sequence"/>
</dbReference>
<gene>
    <name evidence="1" type="ORF">BKK51_04505</name>
</gene>
<dbReference type="RefSeq" id="WP_077473851.1">
    <property type="nucleotide sequence ID" value="NZ_MLHK01000022.1"/>
</dbReference>
<evidence type="ECO:0000313" key="1">
    <source>
        <dbReference type="EMBL" id="OOF45989.1"/>
    </source>
</evidence>
<accession>A0A1V3IV71</accession>
<protein>
    <submittedName>
        <fullName evidence="1">Uncharacterized protein</fullName>
    </submittedName>
</protein>
<proteinExistence type="predicted"/>
<sequence length="103" mass="11488">MAETNICIALDCGATLEIMPIGARFQVLEILGDQDSWHGKQKTRAIGGLHSTVWGAIEEVRRYDLAQYEVLSLEDLLSAVNSTNAKIKEYFELHSEYLANTAM</sequence>
<reference evidence="1 2" key="1">
    <citation type="submission" date="2016-10" db="EMBL/GenBank/DDBJ databases">
        <title>Rodentibacter gen. nov. and new species.</title>
        <authorList>
            <person name="Christensen H."/>
        </authorList>
    </citation>
    <scope>NUCLEOTIDE SEQUENCE [LARGE SCALE GENOMIC DNA]</scope>
    <source>
        <strain evidence="1 2">H1983213011</strain>
    </source>
</reference>
<dbReference type="AlphaFoldDB" id="A0A1V3IV71"/>
<organism evidence="1 2">
    <name type="scientific">Rodentibacter trehalosifermentans</name>
    <dbReference type="NCBI Taxonomy" id="1908263"/>
    <lineage>
        <taxon>Bacteria</taxon>
        <taxon>Pseudomonadati</taxon>
        <taxon>Pseudomonadota</taxon>
        <taxon>Gammaproteobacteria</taxon>
        <taxon>Pasteurellales</taxon>
        <taxon>Pasteurellaceae</taxon>
        <taxon>Rodentibacter</taxon>
    </lineage>
</organism>
<name>A0A1V3IV71_9PAST</name>
<evidence type="ECO:0000313" key="2">
    <source>
        <dbReference type="Proteomes" id="UP000188728"/>
    </source>
</evidence>